<proteinExistence type="predicted"/>
<dbReference type="Pfam" id="PF13683">
    <property type="entry name" value="rve_3"/>
    <property type="match status" value="1"/>
</dbReference>
<dbReference type="PROSITE" id="PS50994">
    <property type="entry name" value="INTEGRASE"/>
    <property type="match status" value="1"/>
</dbReference>
<keyword evidence="3" id="KW-1185">Reference proteome</keyword>
<dbReference type="Proteomes" id="UP000291838">
    <property type="component" value="Unassembled WGS sequence"/>
</dbReference>
<evidence type="ECO:0000259" key="1">
    <source>
        <dbReference type="PROSITE" id="PS50994"/>
    </source>
</evidence>
<dbReference type="SUPFAM" id="SSF53098">
    <property type="entry name" value="Ribonuclease H-like"/>
    <property type="match status" value="1"/>
</dbReference>
<reference evidence="2 3" key="1">
    <citation type="submission" date="2019-01" db="EMBL/GenBank/DDBJ databases">
        <title>Novel species of Nocardioides.</title>
        <authorList>
            <person name="Liu Q."/>
            <person name="Xin Y.-H."/>
        </authorList>
    </citation>
    <scope>NUCLEOTIDE SEQUENCE [LARGE SCALE GENOMIC DNA]</scope>
    <source>
        <strain evidence="2 3">HLT3-15</strain>
    </source>
</reference>
<dbReference type="AlphaFoldDB" id="A0A4Q2RNA2"/>
<dbReference type="Gene3D" id="3.30.420.10">
    <property type="entry name" value="Ribonuclease H-like superfamily/Ribonuclease H"/>
    <property type="match status" value="1"/>
</dbReference>
<accession>A0A4Q2RNA2</accession>
<dbReference type="SUPFAM" id="SSF46689">
    <property type="entry name" value="Homeodomain-like"/>
    <property type="match status" value="1"/>
</dbReference>
<dbReference type="Pfam" id="PF13011">
    <property type="entry name" value="LZ_Tnp_IS481"/>
    <property type="match status" value="1"/>
</dbReference>
<dbReference type="GO" id="GO:0003676">
    <property type="term" value="F:nucleic acid binding"/>
    <property type="evidence" value="ECO:0007669"/>
    <property type="project" value="InterPro"/>
</dbReference>
<dbReference type="OrthoDB" id="52928at2"/>
<gene>
    <name evidence="2" type="ORF">EUA06_16600</name>
</gene>
<evidence type="ECO:0000313" key="2">
    <source>
        <dbReference type="EMBL" id="RYB89109.1"/>
    </source>
</evidence>
<dbReference type="PANTHER" id="PTHR35004">
    <property type="entry name" value="TRANSPOSASE RV3428C-RELATED"/>
    <property type="match status" value="1"/>
</dbReference>
<feature type="domain" description="Integrase catalytic" evidence="1">
    <location>
        <begin position="137"/>
        <end position="318"/>
    </location>
</feature>
<protein>
    <submittedName>
        <fullName evidence="2">IS481 family transposase</fullName>
    </submittedName>
</protein>
<dbReference type="EMBL" id="SDWS01000008">
    <property type="protein sequence ID" value="RYB89109.1"/>
    <property type="molecule type" value="Genomic_DNA"/>
</dbReference>
<sequence>MAHANARLNLHGRRLLVSRVIEDGRPVAHVAKELGVSRQCAHRWVARFRAEGEAGLLDRSSRPHRCPRRTPTRVEQRVLELRRAERRGQDWIGPELGIAPRTVGAILRRHDVPRLVECDPLTGEVIRASKTTALRYERSAPGDLVHIDVKKIGRIPPDGGWKAHGRAERPGNKRGLGYDYVHAAVDDHSRLAYAEILDDEKGTTCAGFLIRAAEFFASHRVTIRQVISDNAKNYIISADFAAAIAAIGAQHLTIRPHCPWQNGKVERFNRTLQVEWAYRQIFTSNDERTAALEPWLKFYNTRRRHSAIGGLPPISRLS</sequence>
<organism evidence="2 3">
    <name type="scientific">Nocardioides glacieisoli</name>
    <dbReference type="NCBI Taxonomy" id="1168730"/>
    <lineage>
        <taxon>Bacteria</taxon>
        <taxon>Bacillati</taxon>
        <taxon>Actinomycetota</taxon>
        <taxon>Actinomycetes</taxon>
        <taxon>Propionibacteriales</taxon>
        <taxon>Nocardioidaceae</taxon>
        <taxon>Nocardioides</taxon>
    </lineage>
</organism>
<dbReference type="RefSeq" id="WP_129477846.1">
    <property type="nucleotide sequence ID" value="NZ_SDWS01000008.1"/>
</dbReference>
<comment type="caution">
    <text evidence="2">The sequence shown here is derived from an EMBL/GenBank/DDBJ whole genome shotgun (WGS) entry which is preliminary data.</text>
</comment>
<dbReference type="InterPro" id="IPR001584">
    <property type="entry name" value="Integrase_cat-core"/>
</dbReference>
<dbReference type="InterPro" id="IPR047656">
    <property type="entry name" value="IS481-like_transpos"/>
</dbReference>
<dbReference type="InterPro" id="IPR036397">
    <property type="entry name" value="RNaseH_sf"/>
</dbReference>
<dbReference type="GO" id="GO:0015074">
    <property type="term" value="P:DNA integration"/>
    <property type="evidence" value="ECO:0007669"/>
    <property type="project" value="InterPro"/>
</dbReference>
<dbReference type="PANTHER" id="PTHR35004:SF6">
    <property type="entry name" value="TRANSPOSASE"/>
    <property type="match status" value="1"/>
</dbReference>
<dbReference type="InterPro" id="IPR024967">
    <property type="entry name" value="DNA-bd_IS481-type"/>
</dbReference>
<dbReference type="NCBIfam" id="NF033577">
    <property type="entry name" value="transpos_IS481"/>
    <property type="match status" value="1"/>
</dbReference>
<name>A0A4Q2RNA2_9ACTN</name>
<dbReference type="InterPro" id="IPR009057">
    <property type="entry name" value="Homeodomain-like_sf"/>
</dbReference>
<dbReference type="InterPro" id="IPR012337">
    <property type="entry name" value="RNaseH-like_sf"/>
</dbReference>
<evidence type="ECO:0000313" key="3">
    <source>
        <dbReference type="Proteomes" id="UP000291838"/>
    </source>
</evidence>